<keyword evidence="5 6" id="KW-0472">Membrane</keyword>
<proteinExistence type="inferred from homology"/>
<evidence type="ECO:0000256" key="4">
    <source>
        <dbReference type="ARBA" id="ARBA00022989"/>
    </source>
</evidence>
<protein>
    <submittedName>
        <fullName evidence="7">Uncharacterized protein</fullName>
    </submittedName>
</protein>
<feature type="non-terminal residue" evidence="7">
    <location>
        <position position="146"/>
    </location>
</feature>
<gene>
    <name evidence="7" type="ORF">CFC21_036335</name>
</gene>
<dbReference type="InterPro" id="IPR006043">
    <property type="entry name" value="NCS2"/>
</dbReference>
<evidence type="ECO:0000313" key="7">
    <source>
        <dbReference type="EMBL" id="KAF7023912.1"/>
    </source>
</evidence>
<keyword evidence="3 6" id="KW-0812">Transmembrane</keyword>
<evidence type="ECO:0000256" key="1">
    <source>
        <dbReference type="ARBA" id="ARBA00004141"/>
    </source>
</evidence>
<evidence type="ECO:0000256" key="6">
    <source>
        <dbReference type="SAM" id="Phobius"/>
    </source>
</evidence>
<dbReference type="Pfam" id="PF00860">
    <property type="entry name" value="Xan_ur_permease"/>
    <property type="match status" value="1"/>
</dbReference>
<name>A0A9R1F9E7_WHEAT</name>
<evidence type="ECO:0000256" key="5">
    <source>
        <dbReference type="ARBA" id="ARBA00023136"/>
    </source>
</evidence>
<sequence>MSEVKPEEISHPTMEQLQGFEYCIDSNPPWGEAFILGFQHYILALGTAVMIPAVLVPMMGGSDGDRVRVVQTLLFVTGINTLLQSLFGTRLPTVIGGSYAFVIPVMAIVQDSSLAAIPDDHERFLQSMRAIQGALIVSSSIQIILG</sequence>
<comment type="subcellular location">
    <subcellularLocation>
        <location evidence="1">Membrane</location>
        <topology evidence="1">Multi-pass membrane protein</topology>
    </subcellularLocation>
</comment>
<dbReference type="GO" id="GO:0016020">
    <property type="term" value="C:membrane"/>
    <property type="evidence" value="ECO:0007669"/>
    <property type="project" value="UniProtKB-SubCell"/>
</dbReference>
<evidence type="ECO:0000256" key="3">
    <source>
        <dbReference type="ARBA" id="ARBA00022692"/>
    </source>
</evidence>
<dbReference type="GO" id="GO:0022857">
    <property type="term" value="F:transmembrane transporter activity"/>
    <property type="evidence" value="ECO:0007669"/>
    <property type="project" value="InterPro"/>
</dbReference>
<comment type="similarity">
    <text evidence="2">Belongs to the nucleobase:cation symporter-2 (NCS2) (TC 2.A.40) family.</text>
</comment>
<accession>A0A9R1F9E7</accession>
<dbReference type="AlphaFoldDB" id="A0A9R1F9E7"/>
<comment type="caution">
    <text evidence="7">The sequence shown here is derived from an EMBL/GenBank/DDBJ whole genome shotgun (WGS) entry which is preliminary data.</text>
</comment>
<evidence type="ECO:0000256" key="2">
    <source>
        <dbReference type="ARBA" id="ARBA00008821"/>
    </source>
</evidence>
<dbReference type="EMBL" id="CM022217">
    <property type="protein sequence ID" value="KAF7023912.1"/>
    <property type="molecule type" value="Genomic_DNA"/>
</dbReference>
<dbReference type="Proteomes" id="UP000815260">
    <property type="component" value="Chromosome 3A"/>
</dbReference>
<dbReference type="OrthoDB" id="1641903at2759"/>
<dbReference type="PANTHER" id="PTHR11119">
    <property type="entry name" value="XANTHINE-URACIL / VITAMIN C PERMEASE FAMILY MEMBER"/>
    <property type="match status" value="1"/>
</dbReference>
<feature type="transmembrane region" description="Helical" evidence="6">
    <location>
        <begin position="38"/>
        <end position="57"/>
    </location>
</feature>
<organism evidence="7">
    <name type="scientific">Triticum aestivum</name>
    <name type="common">Wheat</name>
    <dbReference type="NCBI Taxonomy" id="4565"/>
    <lineage>
        <taxon>Eukaryota</taxon>
        <taxon>Viridiplantae</taxon>
        <taxon>Streptophyta</taxon>
        <taxon>Embryophyta</taxon>
        <taxon>Tracheophyta</taxon>
        <taxon>Spermatophyta</taxon>
        <taxon>Magnoliopsida</taxon>
        <taxon>Liliopsida</taxon>
        <taxon>Poales</taxon>
        <taxon>Poaceae</taxon>
        <taxon>BOP clade</taxon>
        <taxon>Pooideae</taxon>
        <taxon>Triticodae</taxon>
        <taxon>Triticeae</taxon>
        <taxon>Triticinae</taxon>
        <taxon>Triticum</taxon>
    </lineage>
</organism>
<reference evidence="7" key="2">
    <citation type="submission" date="2020-03" db="EMBL/GenBank/DDBJ databases">
        <title>The second near-complete assembly of the hexaploid bread wheat (Triticum aestivum) genome.</title>
        <authorList>
            <person name="Zimin A.V."/>
            <person name="Puiu D."/>
            <person name="Shumante A."/>
            <person name="Alonge M."/>
            <person name="Salzberg S.L."/>
        </authorList>
    </citation>
    <scope>NUCLEOTIDE SEQUENCE</scope>
    <source>
        <tissue evidence="7">Leaf</tissue>
    </source>
</reference>
<keyword evidence="4 6" id="KW-1133">Transmembrane helix</keyword>
<reference evidence="7" key="1">
    <citation type="journal article" date="2017" name="Gigascience">
        <title>The first near-complete assembly of the hexaploid bread wheat genome, Triticum aestivum.</title>
        <authorList>
            <person name="Zimin A.V."/>
            <person name="Puiu D."/>
            <person name="Hall R."/>
            <person name="Kingan S."/>
            <person name="Clavijo B.J."/>
            <person name="Salzberg S.L."/>
        </authorList>
    </citation>
    <scope>NUCLEOTIDE SEQUENCE</scope>
    <source>
        <tissue evidence="7">Leaf</tissue>
    </source>
</reference>